<dbReference type="Gene3D" id="2.40.440.10">
    <property type="entry name" value="L,D-transpeptidase catalytic domain-like"/>
    <property type="match status" value="1"/>
</dbReference>
<evidence type="ECO:0000256" key="6">
    <source>
        <dbReference type="PROSITE-ProRule" id="PRU01373"/>
    </source>
</evidence>
<dbReference type="GO" id="GO:0018104">
    <property type="term" value="P:peptidoglycan-protein cross-linking"/>
    <property type="evidence" value="ECO:0007669"/>
    <property type="project" value="TreeGrafter"/>
</dbReference>
<dbReference type="SMART" id="SM00060">
    <property type="entry name" value="FN3"/>
    <property type="match status" value="3"/>
</dbReference>
<dbReference type="Proteomes" id="UP000301475">
    <property type="component" value="Chromosome"/>
</dbReference>
<keyword evidence="12" id="KW-1185">Reference proteome</keyword>
<dbReference type="KEGG" id="ruj:E5Z56_01425"/>
<evidence type="ECO:0000256" key="8">
    <source>
        <dbReference type="SAM" id="SignalP"/>
    </source>
</evidence>
<dbReference type="PROSITE" id="PS52029">
    <property type="entry name" value="LD_TPASE"/>
    <property type="match status" value="1"/>
</dbReference>
<accession>A0A4P8XVP7</accession>
<dbReference type="GO" id="GO:0008360">
    <property type="term" value="P:regulation of cell shape"/>
    <property type="evidence" value="ECO:0007669"/>
    <property type="project" value="UniProtKB-UniRule"/>
</dbReference>
<dbReference type="GO" id="GO:0005576">
    <property type="term" value="C:extracellular region"/>
    <property type="evidence" value="ECO:0007669"/>
    <property type="project" value="TreeGrafter"/>
</dbReference>
<dbReference type="InterPro" id="IPR050979">
    <property type="entry name" value="LD-transpeptidase"/>
</dbReference>
<dbReference type="SUPFAM" id="SSF49265">
    <property type="entry name" value="Fibronectin type III"/>
    <property type="match status" value="3"/>
</dbReference>
<dbReference type="InterPro" id="IPR003961">
    <property type="entry name" value="FN3_dom"/>
</dbReference>
<dbReference type="PANTHER" id="PTHR30582:SF33">
    <property type="entry name" value="EXPORTED PROTEIN"/>
    <property type="match status" value="1"/>
</dbReference>
<proteinExistence type="predicted"/>
<dbReference type="CDD" id="cd16913">
    <property type="entry name" value="YkuD_like"/>
    <property type="match status" value="1"/>
</dbReference>
<protein>
    <recommendedName>
        <fullName evidence="13">Fibronectin type III domain-containing protein</fullName>
    </recommendedName>
</protein>
<feature type="domain" description="L,D-TPase catalytic" evidence="10">
    <location>
        <begin position="381"/>
        <end position="503"/>
    </location>
</feature>
<evidence type="ECO:0000256" key="4">
    <source>
        <dbReference type="ARBA" id="ARBA00022984"/>
    </source>
</evidence>
<dbReference type="GO" id="GO:0071972">
    <property type="term" value="F:peptidoglycan L,D-transpeptidase activity"/>
    <property type="evidence" value="ECO:0007669"/>
    <property type="project" value="TreeGrafter"/>
</dbReference>
<dbReference type="InterPro" id="IPR036116">
    <property type="entry name" value="FN3_sf"/>
</dbReference>
<dbReference type="CDD" id="cd00063">
    <property type="entry name" value="FN3"/>
    <property type="match status" value="1"/>
</dbReference>
<feature type="region of interest" description="Disordered" evidence="7">
    <location>
        <begin position="40"/>
        <end position="84"/>
    </location>
</feature>
<dbReference type="InterPro" id="IPR013783">
    <property type="entry name" value="Ig-like_fold"/>
</dbReference>
<reference evidence="11 12" key="1">
    <citation type="submission" date="2019-04" db="EMBL/GenBank/DDBJ databases">
        <authorList>
            <person name="Embree M."/>
            <person name="Gaffney J.R."/>
        </authorList>
    </citation>
    <scope>NUCLEOTIDE SEQUENCE [LARGE SCALE GENOMIC DNA]</scope>
    <source>
        <strain evidence="11 12">JE7A12</strain>
    </source>
</reference>
<dbReference type="InterPro" id="IPR005490">
    <property type="entry name" value="LD_TPept_cat_dom"/>
</dbReference>
<dbReference type="Gene3D" id="2.60.40.10">
    <property type="entry name" value="Immunoglobulins"/>
    <property type="match status" value="3"/>
</dbReference>
<evidence type="ECO:0000256" key="3">
    <source>
        <dbReference type="ARBA" id="ARBA00022960"/>
    </source>
</evidence>
<gene>
    <name evidence="11" type="ORF">E5Z56_01425</name>
</gene>
<dbReference type="RefSeq" id="WP_138156202.1">
    <property type="nucleotide sequence ID" value="NZ_CP039381.1"/>
</dbReference>
<dbReference type="SUPFAM" id="SSF141523">
    <property type="entry name" value="L,D-transpeptidase catalytic domain-like"/>
    <property type="match status" value="1"/>
</dbReference>
<keyword evidence="3 6" id="KW-0133">Cell shape</keyword>
<feature type="active site" description="Proton donor/acceptor" evidence="6">
    <location>
        <position position="456"/>
    </location>
</feature>
<dbReference type="Pfam" id="PF00041">
    <property type="entry name" value="fn3"/>
    <property type="match status" value="1"/>
</dbReference>
<comment type="pathway">
    <text evidence="1 6">Cell wall biogenesis; peptidoglycan biosynthesis.</text>
</comment>
<feature type="domain" description="Fibronectin type-III" evidence="9">
    <location>
        <begin position="93"/>
        <end position="186"/>
    </location>
</feature>
<dbReference type="OrthoDB" id="3176960at2"/>
<dbReference type="AlphaFoldDB" id="A0A4P8XVP7"/>
<evidence type="ECO:0000259" key="10">
    <source>
        <dbReference type="PROSITE" id="PS52029"/>
    </source>
</evidence>
<feature type="active site" description="Nucleophile" evidence="6">
    <location>
        <position position="479"/>
    </location>
</feature>
<dbReference type="InterPro" id="IPR038063">
    <property type="entry name" value="Transpep_catalytic_dom"/>
</dbReference>
<keyword evidence="8" id="KW-0732">Signal</keyword>
<feature type="chain" id="PRO_5020842974" description="Fibronectin type III domain-containing protein" evidence="8">
    <location>
        <begin position="34"/>
        <end position="503"/>
    </location>
</feature>
<keyword evidence="5 6" id="KW-0961">Cell wall biogenesis/degradation</keyword>
<keyword evidence="2" id="KW-0808">Transferase</keyword>
<keyword evidence="4 6" id="KW-0573">Peptidoglycan synthesis</keyword>
<organism evidence="11 12">
    <name type="scientific">Ruminococcus bovis</name>
    <dbReference type="NCBI Taxonomy" id="2564099"/>
    <lineage>
        <taxon>Bacteria</taxon>
        <taxon>Bacillati</taxon>
        <taxon>Bacillota</taxon>
        <taxon>Clostridia</taxon>
        <taxon>Eubacteriales</taxon>
        <taxon>Oscillospiraceae</taxon>
        <taxon>Ruminococcus</taxon>
    </lineage>
</organism>
<sequence>MKRKKEKVLSLVLCIAVILSSMFAFNFSFSVFADDNTGGDTTSSTPTTTLNNTLPTDHTTTTTTTTDHTTTTKPTTTKPTTTKPVVKPISVGNISNLKVSKIASNYITVKWNKSKNATNYKVEYRKVGSNQKWYYVNTVKSNTANVTKLSENTLYYIKVTPMIFKDKKNYYGKNATVKSSTATSKVTGLKVTDNGKKISIKWNRNKNVTGYKVYRASGVSNGKYVYYKTIKKNSTTTFTDNKVSTGKIYYYKLKAYRTYNNYGTVVSNYSNAVMSTCGLYATTVKTKSELSKITVTWSKVPAATGYKVYQSTNSNRKSFKCVAKTTSRSFTTGKLSRNKTYYFQVQPYKTYKGKELKPTVSPKIKSQKATSTIFGQDVGNTYIEINIKQQHMWFYINGKLYVDTPVVTGMADGVHDTPKGVHTIFVHQSPSRLVGDTWDVVVQYWMQFTADGCGIHDSTWRASYEYGGNTYLTDGSHGCVNTPLDKVAKIFKKAHNGTIVVVH</sequence>
<evidence type="ECO:0000256" key="7">
    <source>
        <dbReference type="SAM" id="MobiDB-lite"/>
    </source>
</evidence>
<dbReference type="PROSITE" id="PS50853">
    <property type="entry name" value="FN3"/>
    <property type="match status" value="1"/>
</dbReference>
<evidence type="ECO:0008006" key="13">
    <source>
        <dbReference type="Google" id="ProtNLM"/>
    </source>
</evidence>
<dbReference type="GO" id="GO:0071555">
    <property type="term" value="P:cell wall organization"/>
    <property type="evidence" value="ECO:0007669"/>
    <property type="project" value="UniProtKB-UniRule"/>
</dbReference>
<evidence type="ECO:0000313" key="12">
    <source>
        <dbReference type="Proteomes" id="UP000301475"/>
    </source>
</evidence>
<dbReference type="Pfam" id="PF03734">
    <property type="entry name" value="YkuD"/>
    <property type="match status" value="1"/>
</dbReference>
<dbReference type="EMBL" id="CP039381">
    <property type="protein sequence ID" value="QCT06109.1"/>
    <property type="molecule type" value="Genomic_DNA"/>
</dbReference>
<dbReference type="GO" id="GO:0016740">
    <property type="term" value="F:transferase activity"/>
    <property type="evidence" value="ECO:0007669"/>
    <property type="project" value="UniProtKB-KW"/>
</dbReference>
<evidence type="ECO:0000256" key="2">
    <source>
        <dbReference type="ARBA" id="ARBA00022679"/>
    </source>
</evidence>
<evidence type="ECO:0000313" key="11">
    <source>
        <dbReference type="EMBL" id="QCT06109.1"/>
    </source>
</evidence>
<evidence type="ECO:0000256" key="5">
    <source>
        <dbReference type="ARBA" id="ARBA00023316"/>
    </source>
</evidence>
<dbReference type="PANTHER" id="PTHR30582">
    <property type="entry name" value="L,D-TRANSPEPTIDASE"/>
    <property type="match status" value="1"/>
</dbReference>
<dbReference type="UniPathway" id="UPA00219"/>
<name>A0A4P8XVP7_9FIRM</name>
<feature type="compositionally biased region" description="Low complexity" evidence="7">
    <location>
        <begin position="41"/>
        <end position="82"/>
    </location>
</feature>
<evidence type="ECO:0000256" key="1">
    <source>
        <dbReference type="ARBA" id="ARBA00004752"/>
    </source>
</evidence>
<feature type="signal peptide" evidence="8">
    <location>
        <begin position="1"/>
        <end position="33"/>
    </location>
</feature>
<evidence type="ECO:0000259" key="9">
    <source>
        <dbReference type="PROSITE" id="PS50853"/>
    </source>
</evidence>